<dbReference type="AlphaFoldDB" id="A0A537JAL3"/>
<gene>
    <name evidence="1" type="ORF">E6H03_08085</name>
</gene>
<comment type="caution">
    <text evidence="1">The sequence shown here is derived from an EMBL/GenBank/DDBJ whole genome shotgun (WGS) entry which is preliminary data.</text>
</comment>
<protein>
    <recommendedName>
        <fullName evidence="3">Response regulator</fullName>
    </recommendedName>
</protein>
<reference evidence="1 2" key="1">
    <citation type="journal article" date="2019" name="Nat. Microbiol.">
        <title>Mediterranean grassland soil C-N compound turnover is dependent on rainfall and depth, and is mediated by genomically divergent microorganisms.</title>
        <authorList>
            <person name="Diamond S."/>
            <person name="Andeer P.F."/>
            <person name="Li Z."/>
            <person name="Crits-Christoph A."/>
            <person name="Burstein D."/>
            <person name="Anantharaman K."/>
            <person name="Lane K.R."/>
            <person name="Thomas B.C."/>
            <person name="Pan C."/>
            <person name="Northen T.R."/>
            <person name="Banfield J.F."/>
        </authorList>
    </citation>
    <scope>NUCLEOTIDE SEQUENCE [LARGE SCALE GENOMIC DNA]</scope>
    <source>
        <strain evidence="1">NP_6</strain>
    </source>
</reference>
<evidence type="ECO:0008006" key="3">
    <source>
        <dbReference type="Google" id="ProtNLM"/>
    </source>
</evidence>
<evidence type="ECO:0000313" key="2">
    <source>
        <dbReference type="Proteomes" id="UP000318093"/>
    </source>
</evidence>
<dbReference type="Proteomes" id="UP000318093">
    <property type="component" value="Unassembled WGS sequence"/>
</dbReference>
<accession>A0A537JAL3</accession>
<sequence length="128" mass="12896">MSAGLSVVVAGDDLLFSTRIASALTGCGHRPRLVSSLPDFHAALTAGPDAAILNLASHRLDAAAAIRLAKADPVTRAIPLLGFCGHADAPRQAAARAAGCDLVATNGAVAANLPRLLEELLAATRATP</sequence>
<dbReference type="Gene3D" id="3.40.50.2300">
    <property type="match status" value="1"/>
</dbReference>
<organism evidence="1 2">
    <name type="scientific">Candidatus Segetimicrobium genomatis</name>
    <dbReference type="NCBI Taxonomy" id="2569760"/>
    <lineage>
        <taxon>Bacteria</taxon>
        <taxon>Bacillati</taxon>
        <taxon>Candidatus Sysuimicrobiota</taxon>
        <taxon>Candidatus Sysuimicrobiia</taxon>
        <taxon>Candidatus Sysuimicrobiales</taxon>
        <taxon>Candidatus Segetimicrobiaceae</taxon>
        <taxon>Candidatus Segetimicrobium</taxon>
    </lineage>
</organism>
<proteinExistence type="predicted"/>
<dbReference type="InterPro" id="IPR011006">
    <property type="entry name" value="CheY-like_superfamily"/>
</dbReference>
<name>A0A537JAL3_9BACT</name>
<dbReference type="EMBL" id="VBAN01000250">
    <property type="protein sequence ID" value="TMI80598.1"/>
    <property type="molecule type" value="Genomic_DNA"/>
</dbReference>
<evidence type="ECO:0000313" key="1">
    <source>
        <dbReference type="EMBL" id="TMI80598.1"/>
    </source>
</evidence>
<dbReference type="SUPFAM" id="SSF52172">
    <property type="entry name" value="CheY-like"/>
    <property type="match status" value="1"/>
</dbReference>